<dbReference type="KEGG" id="onl:100691899"/>
<reference evidence="5" key="1">
    <citation type="submission" date="2012-01" db="EMBL/GenBank/DDBJ databases">
        <title>The Genome Sequence of Oreochromis niloticus (Nile Tilapia).</title>
        <authorList>
            <consortium name="Broad Institute Genome Assembly Team"/>
            <consortium name="Broad Institute Sequencing Platform"/>
            <person name="Di Palma F."/>
            <person name="Johnson J."/>
            <person name="Lander E.S."/>
            <person name="Lindblad-Toh K."/>
        </authorList>
    </citation>
    <scope>NUCLEOTIDE SEQUENCE [LARGE SCALE GENOMIC DNA]</scope>
</reference>
<sequence>MEKFKAAMVLSAVGDALGYRKGRWERCTSGKIIQEELASLGGLAALKLDPDNWPLSDAALMHMTTAEALVTDYWCLEDLYRELVRLYVEAMVSLQGRVPDPATVENCAHLKPYNFLLAWHTPFNEKGSGFGAASKAMCVGMRYWQPERLDSLVEVSIEAGRMTHNHPTGFLGSLTTALFASYAIQGKPLVTWGRELLKVIPRAAEYCRKTIRHMAEYQENWFYFEAKWQFYLEEREIDKEGHNKALFPDRYDAEETDKMYKRWSSEGRAGRRGHDAPMIAYDALLAAGSDWAELCKRAMFHGGESEATGLIAGCLYGLLHGLSQVPPGLHQNVDKRERLEELGEALFKASSAEKCIDKQNSQKTANIPDASMLKKLIRDPKCRPVLRGILESLLQYLTQDLPKWITRNRNSEKPDVDTISQRNTRNKHRSDPRNETSVKMAPLQTNCEMVHLPEAEKITRGKTAETSSNLSEKRWVETQRNKGNHTAGDLIPRRLTTFQLLQSKFIRSTPKPPISHQREVGTLPSSRGLLGNMNRDSEDGTQNRERAKRQRKKEGGVKDMVAKFAMAEQKEQKVLKKQPVKPRLIGRGILLSSIMEKFETMATVCQGNDLKFSHERSSQGVKVTVNVKEKVASFEREQEGVQSVHKPNRENQILLGQELKGAEIRNVQDDRKDRAHSHSGDRNDLTAEQMGEKSLDDEVCCSLKHLKAQPYDFSIQRQECGENQTAVDEEHCSNNRLKYAYVELLCSASVTEWSFPEPYRLLPQVEFPLKWRVVTIRTCSPVWSMCVDSSIEQFEQEISPNGSECPKQDKTARITTDSPGGDVQQSLSESAAGESSTAITKGNPKPSMKEFSIHAHIDTTGNRGSNPRRPMAVQSRLPRYVIPRVYSFGYQQGPDQNDPSSQLALPPQIINPIDPLPPTQSDTSLAALSTALKTLENFQDTNPGLHNGISLPTHRRGTAAEGEPQERDREAEEETKAAKPVDSKGSSTMQSVRLSEDAASKETFEDSQVSAVTLPVIQHKREDAKQRPKYTTINYGDPSVKQTYKPKVIRFTDTFTF</sequence>
<protein>
    <submittedName>
        <fullName evidence="4">ADP-ribosylhydrolase like 1</fullName>
    </submittedName>
</protein>
<reference evidence="4" key="3">
    <citation type="submission" date="2025-09" db="UniProtKB">
        <authorList>
            <consortium name="Ensembl"/>
        </authorList>
    </citation>
    <scope>IDENTIFICATION</scope>
</reference>
<feature type="binding site" evidence="2">
    <location>
        <position position="56"/>
    </location>
    <ligand>
        <name>Mg(2+)</name>
        <dbReference type="ChEBI" id="CHEBI:18420"/>
        <label>1</label>
    </ligand>
</feature>
<dbReference type="HOGENOM" id="CLU_047061_0_0_1"/>
<dbReference type="Gene3D" id="1.10.4080.10">
    <property type="entry name" value="ADP-ribosylation/Crystallin J1"/>
    <property type="match status" value="1"/>
</dbReference>
<dbReference type="GeneID" id="100691899"/>
<accession>I3J566</accession>
<dbReference type="PANTHER" id="PTHR16222">
    <property type="entry name" value="ADP-RIBOSYLGLYCOHYDROLASE"/>
    <property type="match status" value="1"/>
</dbReference>
<dbReference type="Pfam" id="PF03747">
    <property type="entry name" value="ADP_ribosyl_GH"/>
    <property type="match status" value="1"/>
</dbReference>
<dbReference type="CTD" id="113622"/>
<dbReference type="eggNOG" id="ENOG502QPMI">
    <property type="taxonomic scope" value="Eukaryota"/>
</dbReference>
<keyword evidence="5" id="KW-1185">Reference proteome</keyword>
<dbReference type="InterPro" id="IPR005502">
    <property type="entry name" value="Ribosyl_crysJ1"/>
</dbReference>
<feature type="region of interest" description="Disordered" evidence="3">
    <location>
        <begin position="408"/>
        <end position="437"/>
    </location>
</feature>
<evidence type="ECO:0000313" key="5">
    <source>
        <dbReference type="Proteomes" id="UP000005207"/>
    </source>
</evidence>
<dbReference type="PANTHER" id="PTHR16222:SF23">
    <property type="entry name" value="INACTIVE ADP-RIBOSYLTRANSFERASE ARH2"/>
    <property type="match status" value="1"/>
</dbReference>
<keyword evidence="2" id="KW-0460">Magnesium</keyword>
<dbReference type="Proteomes" id="UP000005207">
    <property type="component" value="Linkage group LG1"/>
</dbReference>
<evidence type="ECO:0000256" key="1">
    <source>
        <dbReference type="ARBA" id="ARBA00010702"/>
    </source>
</evidence>
<feature type="compositionally biased region" description="Basic and acidic residues" evidence="3">
    <location>
        <begin position="535"/>
        <end position="545"/>
    </location>
</feature>
<dbReference type="FunFam" id="1.10.4080.10:FF:000002">
    <property type="entry name" value="ADP-ribosylarginine hydrolase isoform X1"/>
    <property type="match status" value="1"/>
</dbReference>
<evidence type="ECO:0000256" key="2">
    <source>
        <dbReference type="PIRSR" id="PIRSR605502-1"/>
    </source>
</evidence>
<feature type="binding site" evidence="2">
    <location>
        <position position="57"/>
    </location>
    <ligand>
        <name>Mg(2+)</name>
        <dbReference type="ChEBI" id="CHEBI:18420"/>
        <label>1</label>
    </ligand>
</feature>
<feature type="region of interest" description="Disordered" evidence="3">
    <location>
        <begin position="857"/>
        <end position="876"/>
    </location>
</feature>
<dbReference type="InterPro" id="IPR050792">
    <property type="entry name" value="ADP-ribosylglycohydrolase"/>
</dbReference>
<reference evidence="4" key="2">
    <citation type="submission" date="2025-08" db="UniProtKB">
        <authorList>
            <consortium name="Ensembl"/>
        </authorList>
    </citation>
    <scope>IDENTIFICATION</scope>
</reference>
<evidence type="ECO:0000313" key="4">
    <source>
        <dbReference type="Ensembl" id="ENSONIP00000004006.2"/>
    </source>
</evidence>
<feature type="region of interest" description="Disordered" evidence="3">
    <location>
        <begin position="668"/>
        <end position="689"/>
    </location>
</feature>
<dbReference type="OMA" id="FAMAEQK"/>
<evidence type="ECO:0000256" key="3">
    <source>
        <dbReference type="SAM" id="MobiDB-lite"/>
    </source>
</evidence>
<feature type="compositionally biased region" description="Basic and acidic residues" evidence="3">
    <location>
        <begin position="994"/>
        <end position="1004"/>
    </location>
</feature>
<comment type="similarity">
    <text evidence="1">Belongs to the ADP-ribosylglycohydrolase family.</text>
</comment>
<feature type="region of interest" description="Disordered" evidence="3">
    <location>
        <begin position="938"/>
        <end position="1008"/>
    </location>
</feature>
<comment type="cofactor">
    <cofactor evidence="2">
        <name>Mg(2+)</name>
        <dbReference type="ChEBI" id="CHEBI:18420"/>
    </cofactor>
    <text evidence="2">Binds 2 magnesium ions per subunit.</text>
</comment>
<dbReference type="GO" id="GO:0046872">
    <property type="term" value="F:metal ion binding"/>
    <property type="evidence" value="ECO:0007669"/>
    <property type="project" value="UniProtKB-KW"/>
</dbReference>
<dbReference type="RefSeq" id="XP_003445828.2">
    <property type="nucleotide sequence ID" value="XM_003445780.5"/>
</dbReference>
<gene>
    <name evidence="4" type="primary">adprhl1</name>
</gene>
<name>I3J566_ORENI</name>
<dbReference type="GeneTree" id="ENSGT00530000063627"/>
<dbReference type="SUPFAM" id="SSF101478">
    <property type="entry name" value="ADP-ribosylglycohydrolase"/>
    <property type="match status" value="1"/>
</dbReference>
<dbReference type="OrthoDB" id="10250509at2759"/>
<feature type="region of interest" description="Disordered" evidence="3">
    <location>
        <begin position="508"/>
        <end position="557"/>
    </location>
</feature>
<keyword evidence="2" id="KW-0479">Metal-binding</keyword>
<organism evidence="4 5">
    <name type="scientific">Oreochromis niloticus</name>
    <name type="common">Nile tilapia</name>
    <name type="synonym">Tilapia nilotica</name>
    <dbReference type="NCBI Taxonomy" id="8128"/>
    <lineage>
        <taxon>Eukaryota</taxon>
        <taxon>Metazoa</taxon>
        <taxon>Chordata</taxon>
        <taxon>Craniata</taxon>
        <taxon>Vertebrata</taxon>
        <taxon>Euteleostomi</taxon>
        <taxon>Actinopterygii</taxon>
        <taxon>Neopterygii</taxon>
        <taxon>Teleostei</taxon>
        <taxon>Neoteleostei</taxon>
        <taxon>Acanthomorphata</taxon>
        <taxon>Ovalentaria</taxon>
        <taxon>Cichlomorphae</taxon>
        <taxon>Cichliformes</taxon>
        <taxon>Cichlidae</taxon>
        <taxon>African cichlids</taxon>
        <taxon>Pseudocrenilabrinae</taxon>
        <taxon>Oreochromini</taxon>
        <taxon>Oreochromis</taxon>
    </lineage>
</organism>
<proteinExistence type="inferred from homology"/>
<feature type="compositionally biased region" description="Basic and acidic residues" evidence="3">
    <location>
        <begin position="964"/>
        <end position="982"/>
    </location>
</feature>
<dbReference type="InterPro" id="IPR036705">
    <property type="entry name" value="Ribosyl_crysJ1_sf"/>
</dbReference>
<dbReference type="STRING" id="8128.ENSONIP00000004006"/>
<feature type="compositionally biased region" description="Polar residues" evidence="3">
    <location>
        <begin position="813"/>
        <end position="840"/>
    </location>
</feature>
<feature type="region of interest" description="Disordered" evidence="3">
    <location>
        <begin position="797"/>
        <end position="848"/>
    </location>
</feature>
<dbReference type="AlphaFoldDB" id="I3J566"/>
<dbReference type="Ensembl" id="ENSONIT00000004007.2">
    <property type="protein sequence ID" value="ENSONIP00000004006.2"/>
    <property type="gene ID" value="ENSONIG00000003194.2"/>
</dbReference>
<feature type="compositionally biased region" description="Polar residues" evidence="3">
    <location>
        <begin position="984"/>
        <end position="993"/>
    </location>
</feature>
<dbReference type="InParanoid" id="I3J566"/>